<dbReference type="EMBL" id="CP049866">
    <property type="protein sequence ID" value="QIK74680.1"/>
    <property type="molecule type" value="Genomic_DNA"/>
</dbReference>
<evidence type="ECO:0000313" key="3">
    <source>
        <dbReference type="Proteomes" id="UP000502035"/>
    </source>
</evidence>
<evidence type="ECO:0000313" key="2">
    <source>
        <dbReference type="EMBL" id="QIK74680.1"/>
    </source>
</evidence>
<keyword evidence="3" id="KW-1185">Reference proteome</keyword>
<dbReference type="RefSeq" id="WP_166315068.1">
    <property type="nucleotide sequence ID" value="NZ_CP049866.1"/>
</dbReference>
<evidence type="ECO:0000259" key="1">
    <source>
        <dbReference type="Pfam" id="PF13399"/>
    </source>
</evidence>
<dbReference type="InterPro" id="IPR027381">
    <property type="entry name" value="LytR/CpsA/Psr_C"/>
</dbReference>
<dbReference type="KEGG" id="npi:G7071_03840"/>
<dbReference type="Pfam" id="PF13399">
    <property type="entry name" value="LytR_C"/>
    <property type="match status" value="1"/>
</dbReference>
<name>A0A6G7YD31_9ACTN</name>
<organism evidence="2 3">
    <name type="scientific">Nocardioides piscis</name>
    <dbReference type="NCBI Taxonomy" id="2714938"/>
    <lineage>
        <taxon>Bacteria</taxon>
        <taxon>Bacillati</taxon>
        <taxon>Actinomycetota</taxon>
        <taxon>Actinomycetes</taxon>
        <taxon>Propionibacteriales</taxon>
        <taxon>Nocardioidaceae</taxon>
        <taxon>Nocardioides</taxon>
    </lineage>
</organism>
<accession>A0A6G7YD31</accession>
<reference evidence="2 3" key="1">
    <citation type="submission" date="2020-03" db="EMBL/GenBank/DDBJ databases">
        <title>Nocardioides sp. nov., isolated from fish.</title>
        <authorList>
            <person name="Hyun D.-W."/>
            <person name="Bae J.-W."/>
        </authorList>
    </citation>
    <scope>NUCLEOTIDE SEQUENCE [LARGE SCALE GENOMIC DNA]</scope>
    <source>
        <strain evidence="2 3">HDW12A</strain>
    </source>
</reference>
<gene>
    <name evidence="2" type="ORF">G7071_03840</name>
</gene>
<dbReference type="Gene3D" id="3.30.70.2390">
    <property type="match status" value="1"/>
</dbReference>
<sequence length="166" mass="17458">MSDSVRSALTLLTLSAICLLAVMWGWQAATEPLPSEDPPPLCTERTIPAGEKVFTDQVAVSVFNGSTRNGLAGTTLEKLVARGFVAADSDNAPKQVKTVEIWSDEPRNAAVRLVARQFKGAKIVSGPELGRGVNVVVGAAFKDLRKKDVESVTAVADSTFCSPGGS</sequence>
<protein>
    <submittedName>
        <fullName evidence="2">LytR C-terminal domain-containing protein</fullName>
    </submittedName>
</protein>
<feature type="domain" description="LytR/CpsA/Psr regulator C-terminal" evidence="1">
    <location>
        <begin position="57"/>
        <end position="141"/>
    </location>
</feature>
<proteinExistence type="predicted"/>
<dbReference type="AlphaFoldDB" id="A0A6G7YD31"/>
<dbReference type="Proteomes" id="UP000502035">
    <property type="component" value="Chromosome"/>
</dbReference>